<proteinExistence type="predicted"/>
<keyword evidence="5" id="KW-1185">Reference proteome</keyword>
<dbReference type="SMART" id="SM00715">
    <property type="entry name" value="LA"/>
    <property type="match status" value="1"/>
</dbReference>
<reference evidence="6" key="1">
    <citation type="submission" date="2025-08" db="UniProtKB">
        <authorList>
            <consortium name="RefSeq"/>
        </authorList>
    </citation>
    <scope>IDENTIFICATION</scope>
</reference>
<feature type="domain" description="HTH La-type RNA-binding" evidence="4">
    <location>
        <begin position="188"/>
        <end position="279"/>
    </location>
</feature>
<feature type="region of interest" description="Disordered" evidence="3">
    <location>
        <begin position="282"/>
        <end position="303"/>
    </location>
</feature>
<dbReference type="Proteomes" id="UP001515500">
    <property type="component" value="Chromosome 9"/>
</dbReference>
<dbReference type="InterPro" id="IPR045180">
    <property type="entry name" value="La_dom_prot"/>
</dbReference>
<dbReference type="GeneID" id="120268412"/>
<feature type="compositionally biased region" description="Polar residues" evidence="3">
    <location>
        <begin position="292"/>
        <end position="303"/>
    </location>
</feature>
<dbReference type="PANTHER" id="PTHR22792">
    <property type="entry name" value="LUPUS LA PROTEIN-RELATED"/>
    <property type="match status" value="1"/>
</dbReference>
<evidence type="ECO:0000256" key="2">
    <source>
        <dbReference type="PROSITE-ProRule" id="PRU00332"/>
    </source>
</evidence>
<dbReference type="AlphaFoldDB" id="A0AB40BXC7"/>
<gene>
    <name evidence="6" type="primary">LOC120268412</name>
</gene>
<evidence type="ECO:0000313" key="6">
    <source>
        <dbReference type="RefSeq" id="XP_039131769.1"/>
    </source>
</evidence>
<keyword evidence="1 2" id="KW-0694">RNA-binding</keyword>
<evidence type="ECO:0000259" key="4">
    <source>
        <dbReference type="PROSITE" id="PS50961"/>
    </source>
</evidence>
<accession>A0AB40BXC7</accession>
<evidence type="ECO:0000313" key="5">
    <source>
        <dbReference type="Proteomes" id="UP001515500"/>
    </source>
</evidence>
<dbReference type="InterPro" id="IPR036390">
    <property type="entry name" value="WH_DNA-bd_sf"/>
</dbReference>
<dbReference type="SUPFAM" id="SSF46785">
    <property type="entry name" value="Winged helix' DNA-binding domain"/>
    <property type="match status" value="1"/>
</dbReference>
<sequence>MAYTPLEPQITGNLVEKDEICLMLKHWITALKDIQRCNGDKIGNHYNGPFPRPAMIGGPQPSNYCHHPSSQFQEVGRHVYQAYPHPNPFPYYQQQFFAPPPYDPFVNNRQTTSFVCNQAHTYHVEQNSRPNPPTLDHRFRSKALVRQWHVPPVPYSAAAPCSPAASVGVRTPPFDLSSASHYHNSFQGQHKVDKRASIVHQVEYYFSDENFAIRPSPASLLDKDGWVSIHCIASFRRLNNLAKNNTWLILDVLRSSNFIEIRGDKIRRRDWSKWIQASRHHASSSKSHVTIDPSQGEQRTPVTAKQSNLNQIMLQKDCLPCNNSIDNNDELNTLTQNLYNVKIVAEPAKDLKNSPCSREDKN</sequence>
<dbReference type="InterPro" id="IPR036388">
    <property type="entry name" value="WH-like_DNA-bd_sf"/>
</dbReference>
<evidence type="ECO:0000256" key="3">
    <source>
        <dbReference type="SAM" id="MobiDB-lite"/>
    </source>
</evidence>
<dbReference type="CDD" id="cd07323">
    <property type="entry name" value="LAM"/>
    <property type="match status" value="1"/>
</dbReference>
<dbReference type="RefSeq" id="XP_039131769.1">
    <property type="nucleotide sequence ID" value="XM_039275835.1"/>
</dbReference>
<organism evidence="5 6">
    <name type="scientific">Dioscorea cayennensis subsp. rotundata</name>
    <name type="common">White Guinea yam</name>
    <name type="synonym">Dioscorea rotundata</name>
    <dbReference type="NCBI Taxonomy" id="55577"/>
    <lineage>
        <taxon>Eukaryota</taxon>
        <taxon>Viridiplantae</taxon>
        <taxon>Streptophyta</taxon>
        <taxon>Embryophyta</taxon>
        <taxon>Tracheophyta</taxon>
        <taxon>Spermatophyta</taxon>
        <taxon>Magnoliopsida</taxon>
        <taxon>Liliopsida</taxon>
        <taxon>Dioscoreales</taxon>
        <taxon>Dioscoreaceae</taxon>
        <taxon>Dioscorea</taxon>
    </lineage>
</organism>
<protein>
    <submittedName>
        <fullName evidence="6">Uncharacterized protein LOC120268412</fullName>
    </submittedName>
</protein>
<dbReference type="PANTHER" id="PTHR22792:SF101">
    <property type="entry name" value="LA-RELATED PROTEIN 1A"/>
    <property type="match status" value="1"/>
</dbReference>
<dbReference type="InterPro" id="IPR006630">
    <property type="entry name" value="La_HTH"/>
</dbReference>
<name>A0AB40BXC7_DIOCR</name>
<evidence type="ECO:0000256" key="1">
    <source>
        <dbReference type="ARBA" id="ARBA00022884"/>
    </source>
</evidence>
<dbReference type="Gene3D" id="1.10.10.10">
    <property type="entry name" value="Winged helix-like DNA-binding domain superfamily/Winged helix DNA-binding domain"/>
    <property type="match status" value="1"/>
</dbReference>
<dbReference type="PROSITE" id="PS50961">
    <property type="entry name" value="HTH_LA"/>
    <property type="match status" value="1"/>
</dbReference>
<dbReference type="GO" id="GO:0003723">
    <property type="term" value="F:RNA binding"/>
    <property type="evidence" value="ECO:0007669"/>
    <property type="project" value="UniProtKB-UniRule"/>
</dbReference>
<dbReference type="Pfam" id="PF05383">
    <property type="entry name" value="La"/>
    <property type="match status" value="1"/>
</dbReference>